<dbReference type="EMBL" id="JAAAIM010000541">
    <property type="protein sequence ID" value="KAG0286803.1"/>
    <property type="molecule type" value="Genomic_DNA"/>
</dbReference>
<dbReference type="Pfam" id="PF00704">
    <property type="entry name" value="Glyco_hydro_18"/>
    <property type="match status" value="1"/>
</dbReference>
<evidence type="ECO:0000256" key="1">
    <source>
        <dbReference type="ARBA" id="ARBA00000822"/>
    </source>
</evidence>
<dbReference type="InterPro" id="IPR011583">
    <property type="entry name" value="Chitinase_II/V-like_cat"/>
</dbReference>
<evidence type="ECO:0000259" key="10">
    <source>
        <dbReference type="PROSITE" id="PS51910"/>
    </source>
</evidence>
<keyword evidence="5 7" id="KW-0326">Glycosidase</keyword>
<accession>A0ABQ7JXP4</accession>
<evidence type="ECO:0000313" key="11">
    <source>
        <dbReference type="EMBL" id="KAG0286803.1"/>
    </source>
</evidence>
<dbReference type="InterPro" id="IPR001579">
    <property type="entry name" value="Glyco_hydro_18_chit_AS"/>
</dbReference>
<dbReference type="InterPro" id="IPR017853">
    <property type="entry name" value="GH"/>
</dbReference>
<dbReference type="PROSITE" id="PS01095">
    <property type="entry name" value="GH18_1"/>
    <property type="match status" value="1"/>
</dbReference>
<dbReference type="SUPFAM" id="SSF51055">
    <property type="entry name" value="Carbohydrate binding domain"/>
    <property type="match status" value="1"/>
</dbReference>
<keyword evidence="12" id="KW-1185">Reference proteome</keyword>
<dbReference type="InterPro" id="IPR050314">
    <property type="entry name" value="Glycosyl_Hydrlase_18"/>
</dbReference>
<dbReference type="PANTHER" id="PTHR11177:SF392">
    <property type="entry name" value="HAP41P"/>
    <property type="match status" value="1"/>
</dbReference>
<keyword evidence="3" id="KW-0146">Chitin degradation</keyword>
<evidence type="ECO:0000256" key="7">
    <source>
        <dbReference type="RuleBase" id="RU000489"/>
    </source>
</evidence>
<dbReference type="Gene3D" id="3.10.50.10">
    <property type="match status" value="1"/>
</dbReference>
<dbReference type="InterPro" id="IPR036573">
    <property type="entry name" value="CBM_sf_5/12"/>
</dbReference>
<dbReference type="PROSITE" id="PS51910">
    <property type="entry name" value="GH18_2"/>
    <property type="match status" value="1"/>
</dbReference>
<evidence type="ECO:0000313" key="12">
    <source>
        <dbReference type="Proteomes" id="UP001194696"/>
    </source>
</evidence>
<keyword evidence="9" id="KW-0732">Signal</keyword>
<dbReference type="SMART" id="SM00495">
    <property type="entry name" value="ChtBD3"/>
    <property type="match status" value="1"/>
</dbReference>
<evidence type="ECO:0000256" key="3">
    <source>
        <dbReference type="ARBA" id="ARBA00023024"/>
    </source>
</evidence>
<keyword evidence="4" id="KW-0119">Carbohydrate metabolism</keyword>
<sequence>MKFSILSVAAAVVAIATAAPLTKRAANNNAVVGYWVPWGDVPVSALDMTKYTHINYGFGVMWKGAAAPTTITIDRYYDGDNIQQLVTRGNAAGVPILISIGGWTGSQTFSTVAASAAYRKTWINNASVFVRQNTNGNDAENPNGWGMDGIDIDWEYPGREGAPCNVISPQDSANYLLLLKELRASLDLEFPNKHKLITAAVRVQPFDNANGSPMSNVAAYVPYFDFISVMAYDIMGSWSAVTGPNAPFGTPPSPGDPFGFVQAINSWRNAGWPAEKLVMGTAFYGRSLTASVNMDTQNPITQYAPFSPTVPKGGPGDSQEVNFYCNEGSGWSGQWKWKELRGGPLAAGPSSPASGWTRHWDNQTQTPWLFQPSTKTYISYDDVQSLTVKVNHVKSLGLKGVMLWDASYDYNGELINVLNQVRDGSVTPTSTVAPTSTASPTVTIPTTVVTTATTTTTAPTTTITPGGPCVGVAAWNAATAYANAGTKVTYGGYLYTNQWWTQGETPSAAAWGVWKQGVAC</sequence>
<dbReference type="InterPro" id="IPR029070">
    <property type="entry name" value="Chitinase_insertion_sf"/>
</dbReference>
<dbReference type="Gene3D" id="2.10.10.20">
    <property type="entry name" value="Carbohydrate-binding module superfamily 5/12"/>
    <property type="match status" value="1"/>
</dbReference>
<feature type="chain" id="PRO_5045633253" description="GH18 domain-containing protein" evidence="9">
    <location>
        <begin position="19"/>
        <end position="520"/>
    </location>
</feature>
<feature type="signal peptide" evidence="9">
    <location>
        <begin position="1"/>
        <end position="18"/>
    </location>
</feature>
<feature type="domain" description="GH18" evidence="10">
    <location>
        <begin position="29"/>
        <end position="425"/>
    </location>
</feature>
<keyword evidence="2 7" id="KW-0378">Hydrolase</keyword>
<comment type="caution">
    <text evidence="11">The sequence shown here is derived from an EMBL/GenBank/DDBJ whole genome shotgun (WGS) entry which is preliminary data.</text>
</comment>
<gene>
    <name evidence="11" type="ORF">BGZ96_009153</name>
</gene>
<dbReference type="PANTHER" id="PTHR11177">
    <property type="entry name" value="CHITINASE"/>
    <property type="match status" value="1"/>
</dbReference>
<dbReference type="InterPro" id="IPR003610">
    <property type="entry name" value="CBM5/12"/>
</dbReference>
<evidence type="ECO:0000256" key="2">
    <source>
        <dbReference type="ARBA" id="ARBA00022801"/>
    </source>
</evidence>
<organism evidence="11 12">
    <name type="scientific">Linnemannia gamsii</name>
    <dbReference type="NCBI Taxonomy" id="64522"/>
    <lineage>
        <taxon>Eukaryota</taxon>
        <taxon>Fungi</taxon>
        <taxon>Fungi incertae sedis</taxon>
        <taxon>Mucoromycota</taxon>
        <taxon>Mortierellomycotina</taxon>
        <taxon>Mortierellomycetes</taxon>
        <taxon>Mortierellales</taxon>
        <taxon>Mortierellaceae</taxon>
        <taxon>Linnemannia</taxon>
    </lineage>
</organism>
<dbReference type="Proteomes" id="UP001194696">
    <property type="component" value="Unassembled WGS sequence"/>
</dbReference>
<dbReference type="CDD" id="cd12215">
    <property type="entry name" value="ChiC_BD"/>
    <property type="match status" value="1"/>
</dbReference>
<evidence type="ECO:0000256" key="8">
    <source>
        <dbReference type="RuleBase" id="RU004453"/>
    </source>
</evidence>
<evidence type="ECO:0000256" key="4">
    <source>
        <dbReference type="ARBA" id="ARBA00023277"/>
    </source>
</evidence>
<evidence type="ECO:0000256" key="6">
    <source>
        <dbReference type="ARBA" id="ARBA00023326"/>
    </source>
</evidence>
<dbReference type="SUPFAM" id="SSF54556">
    <property type="entry name" value="Chitinase insertion domain"/>
    <property type="match status" value="1"/>
</dbReference>
<dbReference type="InterPro" id="IPR001223">
    <property type="entry name" value="Glyco_hydro18_cat"/>
</dbReference>
<dbReference type="SMART" id="SM00636">
    <property type="entry name" value="Glyco_18"/>
    <property type="match status" value="1"/>
</dbReference>
<dbReference type="SUPFAM" id="SSF51445">
    <property type="entry name" value="(Trans)glycosidases"/>
    <property type="match status" value="1"/>
</dbReference>
<comment type="similarity">
    <text evidence="8">Belongs to the glycosyl hydrolase 18 family.</text>
</comment>
<dbReference type="Gene3D" id="3.20.20.80">
    <property type="entry name" value="Glycosidases"/>
    <property type="match status" value="1"/>
</dbReference>
<evidence type="ECO:0000256" key="9">
    <source>
        <dbReference type="SAM" id="SignalP"/>
    </source>
</evidence>
<name>A0ABQ7JXP4_9FUNG</name>
<evidence type="ECO:0000256" key="5">
    <source>
        <dbReference type="ARBA" id="ARBA00023295"/>
    </source>
</evidence>
<proteinExistence type="inferred from homology"/>
<reference evidence="11 12" key="1">
    <citation type="journal article" date="2020" name="Fungal Divers.">
        <title>Resolving the Mortierellaceae phylogeny through synthesis of multi-gene phylogenetics and phylogenomics.</title>
        <authorList>
            <person name="Vandepol N."/>
            <person name="Liber J."/>
            <person name="Desiro A."/>
            <person name="Na H."/>
            <person name="Kennedy M."/>
            <person name="Barry K."/>
            <person name="Grigoriev I.V."/>
            <person name="Miller A.N."/>
            <person name="O'Donnell K."/>
            <person name="Stajich J.E."/>
            <person name="Bonito G."/>
        </authorList>
    </citation>
    <scope>NUCLEOTIDE SEQUENCE [LARGE SCALE GENOMIC DNA]</scope>
    <source>
        <strain evidence="11 12">AD045</strain>
    </source>
</reference>
<comment type="catalytic activity">
    <reaction evidence="1">
        <text>Random endo-hydrolysis of N-acetyl-beta-D-glucosaminide (1-&gt;4)-beta-linkages in chitin and chitodextrins.</text>
        <dbReference type="EC" id="3.2.1.14"/>
    </reaction>
</comment>
<protein>
    <recommendedName>
        <fullName evidence="10">GH18 domain-containing protein</fullName>
    </recommendedName>
</protein>
<keyword evidence="6" id="KW-0624">Polysaccharide degradation</keyword>